<dbReference type="SUPFAM" id="SSF142338">
    <property type="entry name" value="CofD-like"/>
    <property type="match status" value="1"/>
</dbReference>
<reference evidence="2 3" key="1">
    <citation type="submission" date="2015-04" db="EMBL/GenBank/DDBJ databases">
        <title>Draft Genome Sequence of the Novel Agar-Digesting Marine Bacterium Q1.</title>
        <authorList>
            <person name="Li Y."/>
            <person name="Li D."/>
            <person name="Chen G."/>
            <person name="Du Z."/>
        </authorList>
    </citation>
    <scope>NUCLEOTIDE SEQUENCE [LARGE SCALE GENOMIC DNA]</scope>
    <source>
        <strain evidence="2 3">Q1</strain>
    </source>
</reference>
<protein>
    <recommendedName>
        <fullName evidence="4">Gluconeogenesis factor</fullName>
    </recommendedName>
</protein>
<organism evidence="2 3">
    <name type="scientific">Catenovulum maritimum</name>
    <dbReference type="NCBI Taxonomy" id="1513271"/>
    <lineage>
        <taxon>Bacteria</taxon>
        <taxon>Pseudomonadati</taxon>
        <taxon>Pseudomonadota</taxon>
        <taxon>Gammaproteobacteria</taxon>
        <taxon>Alteromonadales</taxon>
        <taxon>Alteromonadaceae</taxon>
        <taxon>Catenovulum</taxon>
    </lineage>
</organism>
<sequence>MKIVCIGGGHGLSNVLSAIKHLPVEITAIVATTDNGGSTGKIRQAFNNIAWGDIRRCLCALTDQQHPMHQILCHRFNQVNEFSGHSVGNLLLLSCEQLKMTPQQSIDSFKAMLDIKHEIRPMSETPTDLIAITKDSKQIIGECQIDKLDELPISLSLTHSVKTSHENIKDILNADLILIGPGSNLTSIMPVLLVPQIQQALKHTQANKILISNLSDEKSVASSVPYSKLLDWMYSQLGFQAFDHVLTDTKVNLATKNNQIKFDFSDKVQALYAKQSVRPSQTGQHNIKQLTNAIETILLGLIQQKSVRTA</sequence>
<dbReference type="EMBL" id="LAZL01000003">
    <property type="protein sequence ID" value="KMT66493.1"/>
    <property type="molecule type" value="Genomic_DNA"/>
</dbReference>
<dbReference type="Pfam" id="PF01933">
    <property type="entry name" value="CofD"/>
    <property type="match status" value="1"/>
</dbReference>
<dbReference type="RefSeq" id="WP_048689383.1">
    <property type="nucleotide sequence ID" value="NZ_KQ130483.1"/>
</dbReference>
<evidence type="ECO:0008006" key="4">
    <source>
        <dbReference type="Google" id="ProtNLM"/>
    </source>
</evidence>
<dbReference type="CDD" id="cd07187">
    <property type="entry name" value="YvcK_like"/>
    <property type="match status" value="1"/>
</dbReference>
<dbReference type="NCBIfam" id="TIGR01826">
    <property type="entry name" value="CofD_related"/>
    <property type="match status" value="1"/>
</dbReference>
<dbReference type="PATRIC" id="fig|1513271.3.peg.594"/>
<name>A0A0J8H0F1_9ALTE</name>
<keyword evidence="3" id="KW-1185">Reference proteome</keyword>
<dbReference type="InterPro" id="IPR002882">
    <property type="entry name" value="CofD"/>
</dbReference>
<dbReference type="OrthoDB" id="5413830at2"/>
<dbReference type="PANTHER" id="PTHR30135">
    <property type="entry name" value="UNCHARACTERIZED PROTEIN YVCK-RELATED"/>
    <property type="match status" value="1"/>
</dbReference>
<dbReference type="STRING" id="1513271.XM47_02840"/>
<dbReference type="InterPro" id="IPR038136">
    <property type="entry name" value="CofD-like_dom_sf"/>
</dbReference>
<proteinExistence type="predicted"/>
<dbReference type="Gene3D" id="3.40.50.10680">
    <property type="entry name" value="CofD-like domains"/>
    <property type="match status" value="1"/>
</dbReference>
<evidence type="ECO:0000313" key="3">
    <source>
        <dbReference type="Proteomes" id="UP000037600"/>
    </source>
</evidence>
<dbReference type="GO" id="GO:0043743">
    <property type="term" value="F:LPPG:FO 2-phospho-L-lactate transferase activity"/>
    <property type="evidence" value="ECO:0007669"/>
    <property type="project" value="InterPro"/>
</dbReference>
<dbReference type="Proteomes" id="UP000037600">
    <property type="component" value="Unassembled WGS sequence"/>
</dbReference>
<dbReference type="AlphaFoldDB" id="A0A0J8H0F1"/>
<comment type="caution">
    <text evidence="2">The sequence shown here is derived from an EMBL/GenBank/DDBJ whole genome shotgun (WGS) entry which is preliminary data.</text>
</comment>
<keyword evidence="1" id="KW-0963">Cytoplasm</keyword>
<accession>A0A0J8H0F1</accession>
<dbReference type="PANTHER" id="PTHR30135:SF3">
    <property type="entry name" value="GLUCONEOGENESIS FACTOR-RELATED"/>
    <property type="match status" value="1"/>
</dbReference>
<evidence type="ECO:0000256" key="1">
    <source>
        <dbReference type="ARBA" id="ARBA00022490"/>
    </source>
</evidence>
<evidence type="ECO:0000313" key="2">
    <source>
        <dbReference type="EMBL" id="KMT66493.1"/>
    </source>
</evidence>
<dbReference type="InterPro" id="IPR010119">
    <property type="entry name" value="Gluconeogen_factor"/>
</dbReference>
<gene>
    <name evidence="2" type="ORF">XM47_02840</name>
</gene>